<evidence type="ECO:0000313" key="1">
    <source>
        <dbReference type="EMBL" id="XDQ25580.1"/>
    </source>
</evidence>
<accession>A0AB39P735</accession>
<gene>
    <name evidence="1" type="ORF">AB5J56_13175</name>
</gene>
<protein>
    <submittedName>
        <fullName evidence="1">Uncharacterized protein</fullName>
    </submittedName>
</protein>
<reference evidence="1" key="1">
    <citation type="submission" date="2024-07" db="EMBL/GenBank/DDBJ databases">
        <authorList>
            <person name="Yu S.T."/>
        </authorList>
    </citation>
    <scope>NUCLEOTIDE SEQUENCE</scope>
    <source>
        <strain evidence="1">R21</strain>
    </source>
</reference>
<proteinExistence type="predicted"/>
<dbReference type="AlphaFoldDB" id="A0AB39P735"/>
<dbReference type="RefSeq" id="WP_369232894.1">
    <property type="nucleotide sequence ID" value="NZ_CP163435.1"/>
</dbReference>
<dbReference type="EMBL" id="CP163435">
    <property type="protein sequence ID" value="XDQ25580.1"/>
    <property type="molecule type" value="Genomic_DNA"/>
</dbReference>
<organism evidence="1">
    <name type="scientific">Streptomyces sp. R21</name>
    <dbReference type="NCBI Taxonomy" id="3238627"/>
    <lineage>
        <taxon>Bacteria</taxon>
        <taxon>Bacillati</taxon>
        <taxon>Actinomycetota</taxon>
        <taxon>Actinomycetes</taxon>
        <taxon>Kitasatosporales</taxon>
        <taxon>Streptomycetaceae</taxon>
        <taxon>Streptomyces</taxon>
    </lineage>
</organism>
<name>A0AB39P735_9ACTN</name>
<sequence length="170" mass="18742">MGLFDKLTGTKRPADGAAPQSAAEVKAALLGLNSPDAAYVIRDGRAEGADLVAEWRILEPAWRTFFVRAQVRRVFQVRMRLVPEKNEVRSLDQQYEVTWVGDTPRLAIATEAQRGQVQTVSKRWTLGGGEDGGLESAETFRFDSADLKNPLQDTVLGAGWTWRGVITGKL</sequence>